<dbReference type="EMBL" id="JAUSVV010000005">
    <property type="protein sequence ID" value="MDQ0443065.1"/>
    <property type="molecule type" value="Genomic_DNA"/>
</dbReference>
<dbReference type="InterPro" id="IPR011201">
    <property type="entry name" value="Zinc-ribbon_6_bact"/>
</dbReference>
<organism evidence="2 3">
    <name type="scientific">Methylobacterium persicinum</name>
    <dbReference type="NCBI Taxonomy" id="374426"/>
    <lineage>
        <taxon>Bacteria</taxon>
        <taxon>Pseudomonadati</taxon>
        <taxon>Pseudomonadota</taxon>
        <taxon>Alphaproteobacteria</taxon>
        <taxon>Hyphomicrobiales</taxon>
        <taxon>Methylobacteriaceae</taxon>
        <taxon>Methylobacterium</taxon>
    </lineage>
</organism>
<protein>
    <recommendedName>
        <fullName evidence="1">Zinc-ribbon domain-containing protein</fullName>
    </recommendedName>
</protein>
<feature type="domain" description="Zinc-ribbon" evidence="1">
    <location>
        <begin position="4"/>
        <end position="103"/>
    </location>
</feature>
<proteinExistence type="predicted"/>
<evidence type="ECO:0000313" key="3">
    <source>
        <dbReference type="Proteomes" id="UP001236369"/>
    </source>
</evidence>
<dbReference type="Pfam" id="PF10005">
    <property type="entry name" value="Zn_ribbon_DZR_6"/>
    <property type="match status" value="1"/>
</dbReference>
<comment type="caution">
    <text evidence="2">The sequence shown here is derived from an EMBL/GenBank/DDBJ whole genome shotgun (WGS) entry which is preliminary data.</text>
</comment>
<gene>
    <name evidence="2" type="ORF">QO016_002563</name>
</gene>
<dbReference type="InterPro" id="IPR031321">
    <property type="entry name" value="UCP012641"/>
</dbReference>
<name>A0ABU0HN02_9HYPH</name>
<accession>A0ABU0HN02</accession>
<dbReference type="Pfam" id="PF15887">
    <property type="entry name" value="Peptidase_Mx"/>
    <property type="match status" value="1"/>
</dbReference>
<evidence type="ECO:0000259" key="1">
    <source>
        <dbReference type="Pfam" id="PF10005"/>
    </source>
</evidence>
<dbReference type="Proteomes" id="UP001236369">
    <property type="component" value="Unassembled WGS sequence"/>
</dbReference>
<sequence>MKIFQCQACDQPVTFEATGCESCERRLGYVCARHEVSALEPAGFSRHLQMGGAQIFHAYADPGPRYRYCQNAVWNACNWLVAEESADVFCTCCRHNRVVPDLTAPWNLARWRQIEAAKHRLFYSLLRLELPLATRLQYTDGLAFDFLVDPSEGAGGGPSVLTGHINGLITMNIAEADDVERERRRILFGEHYRTLLGHFRHEIGHYFWYLLVMNGPFMEPFRALFGDESRNYVHALQDHYARGAPSDWGESYVSAYATAHPWEDFAETFAHYLHIVDTIETASTFELHVRPRLRHGSEAPTVIDFDPYDTSDMDRLIEAWLPLTYAVNSLSSSMGQPALYPFKLTPAVIAKLAFVHERIYAARVGVVPTPDEAEADILRAVIMGLRQKVAAPTV</sequence>
<keyword evidence="3" id="KW-1185">Reference proteome</keyword>
<dbReference type="RefSeq" id="WP_238249851.1">
    <property type="nucleotide sequence ID" value="NZ_BPQX01000034.1"/>
</dbReference>
<evidence type="ECO:0000313" key="2">
    <source>
        <dbReference type="EMBL" id="MDQ0443065.1"/>
    </source>
</evidence>
<dbReference type="Gene3D" id="3.40.390.70">
    <property type="match status" value="1"/>
</dbReference>
<reference evidence="2 3" key="1">
    <citation type="submission" date="2023-07" db="EMBL/GenBank/DDBJ databases">
        <title>Genomic Encyclopedia of Type Strains, Phase IV (KMG-IV): sequencing the most valuable type-strain genomes for metagenomic binning, comparative biology and taxonomic classification.</title>
        <authorList>
            <person name="Goeker M."/>
        </authorList>
    </citation>
    <scope>NUCLEOTIDE SEQUENCE [LARGE SCALE GENOMIC DNA]</scope>
    <source>
        <strain evidence="2 3">DSM 19562</strain>
    </source>
</reference>
<dbReference type="PIRSF" id="PIRSF012641">
    <property type="entry name" value="UCP012641"/>
    <property type="match status" value="1"/>
</dbReference>